<dbReference type="Proteomes" id="UP000220246">
    <property type="component" value="Unassembled WGS sequence"/>
</dbReference>
<reference evidence="2" key="1">
    <citation type="submission" date="2017-09" db="EMBL/GenBank/DDBJ databases">
        <title>FDA dAtabase for Regulatory Grade micrObial Sequences (FDA-ARGOS): Supporting development and validation of Infectious Disease Dx tests.</title>
        <authorList>
            <person name="Minogue T."/>
            <person name="Wolcott M."/>
            <person name="Wasieloski L."/>
            <person name="Aguilar W."/>
            <person name="Moore D."/>
            <person name="Tallon L."/>
            <person name="Sadzewicz L."/>
            <person name="Ott S."/>
            <person name="Zhao X."/>
            <person name="Nagaraj S."/>
            <person name="Vavikolanu K."/>
            <person name="Aluvathingal J."/>
            <person name="Nadendla S."/>
            <person name="Sichtig H."/>
        </authorList>
    </citation>
    <scope>NUCLEOTIDE SEQUENCE [LARGE SCALE GENOMIC DNA]</scope>
    <source>
        <strain evidence="2">FDAARGOS_394</strain>
    </source>
</reference>
<organism evidence="1 2">
    <name type="scientific">Comamonas terrigena</name>
    <dbReference type="NCBI Taxonomy" id="32013"/>
    <lineage>
        <taxon>Bacteria</taxon>
        <taxon>Pseudomonadati</taxon>
        <taxon>Pseudomonadota</taxon>
        <taxon>Betaproteobacteria</taxon>
        <taxon>Burkholderiales</taxon>
        <taxon>Comamonadaceae</taxon>
        <taxon>Comamonas</taxon>
    </lineage>
</organism>
<protein>
    <recommendedName>
        <fullName evidence="3">Universal stress protein</fullName>
    </recommendedName>
</protein>
<proteinExistence type="predicted"/>
<gene>
    <name evidence="1" type="ORF">CRM82_02320</name>
</gene>
<evidence type="ECO:0000313" key="2">
    <source>
        <dbReference type="Proteomes" id="UP000220246"/>
    </source>
</evidence>
<dbReference type="STRING" id="1219032.GCA_001515545_02357"/>
<comment type="caution">
    <text evidence="1">The sequence shown here is derived from an EMBL/GenBank/DDBJ whole genome shotgun (WGS) entry which is preliminary data.</text>
</comment>
<accession>A0A2A7UQQ5</accession>
<sequence length="160" mass="17387">METIIVYLDDAEYAQPLLQSMAQAPRAAHTHWVVVACAPRITHRVSKWVSNRARENWRTKWADKLFAASLPVLQGSAGQVTSLLARGPLAEVVDQLRQELGTSPQIIDLRRPKLESQVAPAHVPAALPLGKGKLQTGRALPAVLAAMATCLGVFLEEALI</sequence>
<evidence type="ECO:0000313" key="1">
    <source>
        <dbReference type="EMBL" id="PEH87597.1"/>
    </source>
</evidence>
<name>A0A2A7UQQ5_COMTR</name>
<dbReference type="EMBL" id="PDEA01000001">
    <property type="protein sequence ID" value="PEH87597.1"/>
    <property type="molecule type" value="Genomic_DNA"/>
</dbReference>
<dbReference type="AlphaFoldDB" id="A0A2A7UQQ5"/>
<dbReference type="GeneID" id="80803573"/>
<evidence type="ECO:0008006" key="3">
    <source>
        <dbReference type="Google" id="ProtNLM"/>
    </source>
</evidence>
<dbReference type="OrthoDB" id="8903476at2"/>
<keyword evidence="2" id="KW-1185">Reference proteome</keyword>
<dbReference type="RefSeq" id="WP_098065973.1">
    <property type="nucleotide sequence ID" value="NZ_JAOBYP010000005.1"/>
</dbReference>